<organism evidence="3 4">
    <name type="scientific">Alkaliphilus oremlandii (strain OhILAs)</name>
    <name type="common">Clostridium oremlandii (strain OhILAs)</name>
    <dbReference type="NCBI Taxonomy" id="350688"/>
    <lineage>
        <taxon>Bacteria</taxon>
        <taxon>Bacillati</taxon>
        <taxon>Bacillota</taxon>
        <taxon>Clostridia</taxon>
        <taxon>Peptostreptococcales</taxon>
        <taxon>Natronincolaceae</taxon>
        <taxon>Alkaliphilus</taxon>
    </lineage>
</organism>
<evidence type="ECO:0000313" key="4">
    <source>
        <dbReference type="Proteomes" id="UP000000269"/>
    </source>
</evidence>
<protein>
    <submittedName>
        <fullName evidence="3">Periplasmic binding protein</fullName>
    </submittedName>
</protein>
<dbReference type="Gene3D" id="3.40.50.1980">
    <property type="entry name" value="Nitrogenase molybdenum iron protein domain"/>
    <property type="match status" value="2"/>
</dbReference>
<dbReference type="STRING" id="350688.Clos_0197"/>
<dbReference type="Proteomes" id="UP000000269">
    <property type="component" value="Chromosome"/>
</dbReference>
<dbReference type="PANTHER" id="PTHR30535">
    <property type="entry name" value="VITAMIN B12-BINDING PROTEIN"/>
    <property type="match status" value="1"/>
</dbReference>
<comment type="similarity">
    <text evidence="1">Belongs to the bacterial solute-binding protein 8 family.</text>
</comment>
<dbReference type="OrthoDB" id="9787830at2"/>
<dbReference type="AlphaFoldDB" id="A8MKU6"/>
<keyword evidence="4" id="KW-1185">Reference proteome</keyword>
<dbReference type="eggNOG" id="COG0614">
    <property type="taxonomic scope" value="Bacteria"/>
</dbReference>
<dbReference type="PANTHER" id="PTHR30535:SF34">
    <property type="entry name" value="MOLYBDATE-BINDING PROTEIN MOLA"/>
    <property type="match status" value="1"/>
</dbReference>
<dbReference type="KEGG" id="aoe:Clos_0197"/>
<evidence type="ECO:0000256" key="1">
    <source>
        <dbReference type="ARBA" id="ARBA00008814"/>
    </source>
</evidence>
<dbReference type="PROSITE" id="PS51257">
    <property type="entry name" value="PROKAR_LIPOPROTEIN"/>
    <property type="match status" value="1"/>
</dbReference>
<reference evidence="4" key="1">
    <citation type="submission" date="2007-10" db="EMBL/GenBank/DDBJ databases">
        <title>Complete genome of Alkaliphilus oremlandii OhILAs.</title>
        <authorList>
            <person name="Copeland A."/>
            <person name="Lucas S."/>
            <person name="Lapidus A."/>
            <person name="Barry K."/>
            <person name="Detter J.C."/>
            <person name="Glavina del Rio T."/>
            <person name="Hammon N."/>
            <person name="Israni S."/>
            <person name="Dalin E."/>
            <person name="Tice H."/>
            <person name="Pitluck S."/>
            <person name="Chain P."/>
            <person name="Malfatti S."/>
            <person name="Shin M."/>
            <person name="Vergez L."/>
            <person name="Schmutz J."/>
            <person name="Larimer F."/>
            <person name="Land M."/>
            <person name="Hauser L."/>
            <person name="Kyrpides N."/>
            <person name="Mikhailova N."/>
            <person name="Stolz J.F."/>
            <person name="Dawson A."/>
            <person name="Fisher E."/>
            <person name="Crable B."/>
            <person name="Perera E."/>
            <person name="Lisak J."/>
            <person name="Ranganathan M."/>
            <person name="Basu P."/>
            <person name="Richardson P."/>
        </authorList>
    </citation>
    <scope>NUCLEOTIDE SEQUENCE [LARGE SCALE GENOMIC DNA]</scope>
    <source>
        <strain evidence="4">OhILAs</strain>
    </source>
</reference>
<dbReference type="Gene3D" id="1.20.58.2180">
    <property type="match status" value="1"/>
</dbReference>
<dbReference type="HOGENOM" id="CLU_038034_13_3_9"/>
<dbReference type="InterPro" id="IPR050902">
    <property type="entry name" value="ABC_Transporter_SBP"/>
</dbReference>
<sequence>MKRIKLLNFIVVLIITTLLTTACVGVKRSNTMVWDNHIVVVDSIGRSVEINGKVKKVAVFYPLAGHGLTMLDRDIEIVAVSQGLKRDVLLEELNPSLTNAVIAGSGKEVNIETLMAQNPDLIIVTKNMVSNEGEKQKLDHSNIPYLVIDYSNIREQQDVIAMLGKAIGKEERAKAYNEFYKDTVSLVKKSVENMPEPERVRVFHSISEATRTEIKGTISSDWINTAGLMNVIEDEKLNIFENSKYFASLEQIYLWDPDAFLVNDIETAKYIMGDDKWAGLSAVKNQKVYPLPTGISRWGHVSSLEIPLVLLWTGKIFYPDKFSHIDLNQQIKDYYKNFFDYEVSDKQVESILKAEGMRLKK</sequence>
<proteinExistence type="inferred from homology"/>
<name>A8MKU6_ALKOO</name>
<dbReference type="RefSeq" id="WP_012158078.1">
    <property type="nucleotide sequence ID" value="NC_009922.1"/>
</dbReference>
<dbReference type="SUPFAM" id="SSF53807">
    <property type="entry name" value="Helical backbone' metal receptor"/>
    <property type="match status" value="1"/>
</dbReference>
<evidence type="ECO:0000259" key="2">
    <source>
        <dbReference type="PROSITE" id="PS50983"/>
    </source>
</evidence>
<dbReference type="Pfam" id="PF01497">
    <property type="entry name" value="Peripla_BP_2"/>
    <property type="match status" value="1"/>
</dbReference>
<dbReference type="EMBL" id="CP000853">
    <property type="protein sequence ID" value="ABW17763.1"/>
    <property type="molecule type" value="Genomic_DNA"/>
</dbReference>
<dbReference type="InterPro" id="IPR002491">
    <property type="entry name" value="ABC_transptr_periplasmic_BD"/>
</dbReference>
<evidence type="ECO:0000313" key="3">
    <source>
        <dbReference type="EMBL" id="ABW17763.1"/>
    </source>
</evidence>
<accession>A8MKU6</accession>
<dbReference type="PROSITE" id="PS50983">
    <property type="entry name" value="FE_B12_PBP"/>
    <property type="match status" value="1"/>
</dbReference>
<gene>
    <name evidence="3" type="ordered locus">Clos_0197</name>
</gene>
<feature type="domain" description="Fe/B12 periplasmic-binding" evidence="2">
    <location>
        <begin position="56"/>
        <end position="321"/>
    </location>
</feature>